<evidence type="ECO:0000259" key="1">
    <source>
        <dbReference type="Pfam" id="PF00561"/>
    </source>
</evidence>
<dbReference type="PATRIC" id="fig|1461581.3.peg.2365"/>
<accession>A0A078MKR0</accession>
<dbReference type="PANTHER" id="PTHR43194:SF5">
    <property type="entry name" value="PIMELOYL-[ACYL-CARRIER PROTEIN] METHYL ESTER ESTERASE"/>
    <property type="match status" value="1"/>
</dbReference>
<dbReference type="PANTHER" id="PTHR43194">
    <property type="entry name" value="HYDROLASE ALPHA/BETA FOLD FAMILY"/>
    <property type="match status" value="1"/>
</dbReference>
<feature type="domain" description="AB hydrolase-1" evidence="1">
    <location>
        <begin position="29"/>
        <end position="253"/>
    </location>
</feature>
<name>A0A078MKR0_9PSED</name>
<dbReference type="InterPro" id="IPR050228">
    <property type="entry name" value="Carboxylesterase_BioH"/>
</dbReference>
<dbReference type="RefSeq" id="WP_044500194.1">
    <property type="nucleotide sequence ID" value="NZ_LK391969.1"/>
</dbReference>
<gene>
    <name evidence="2" type="ORF">BN1049_02400</name>
</gene>
<reference evidence="2" key="1">
    <citation type="submission" date="2014-07" db="EMBL/GenBank/DDBJ databases">
        <authorList>
            <person name="Urmite Genomes Urmite Genomes"/>
        </authorList>
    </citation>
    <scope>NUCLEOTIDE SEQUENCE</scope>
    <source>
        <strain evidence="2">12M76_air</strain>
    </source>
</reference>
<organism evidence="2">
    <name type="scientific">Pseudomonas saudimassiliensis</name>
    <dbReference type="NCBI Taxonomy" id="1461581"/>
    <lineage>
        <taxon>Bacteria</taxon>
        <taxon>Pseudomonadati</taxon>
        <taxon>Pseudomonadota</taxon>
        <taxon>Gammaproteobacteria</taxon>
        <taxon>Pseudomonadales</taxon>
        <taxon>Pseudomonadaceae</taxon>
        <taxon>Pseudomonas</taxon>
    </lineage>
</organism>
<dbReference type="OrthoDB" id="6984192at2"/>
<dbReference type="Gene3D" id="3.40.50.1820">
    <property type="entry name" value="alpha/beta hydrolase"/>
    <property type="match status" value="1"/>
</dbReference>
<evidence type="ECO:0000313" key="2">
    <source>
        <dbReference type="EMBL" id="CEA06022.1"/>
    </source>
</evidence>
<protein>
    <submittedName>
        <fullName evidence="2">Putative transferase</fullName>
    </submittedName>
</protein>
<dbReference type="Pfam" id="PF00561">
    <property type="entry name" value="Abhydrolase_1"/>
    <property type="match status" value="1"/>
</dbReference>
<dbReference type="InterPro" id="IPR029058">
    <property type="entry name" value="AB_hydrolase_fold"/>
</dbReference>
<dbReference type="SUPFAM" id="SSF53474">
    <property type="entry name" value="alpha/beta-Hydrolases"/>
    <property type="match status" value="1"/>
</dbReference>
<dbReference type="AlphaFoldDB" id="A0A078MKR0"/>
<dbReference type="EMBL" id="LM997413">
    <property type="protein sequence ID" value="CEA06022.1"/>
    <property type="molecule type" value="Genomic_DNA"/>
</dbReference>
<keyword evidence="2" id="KW-0808">Transferase</keyword>
<proteinExistence type="predicted"/>
<dbReference type="InterPro" id="IPR000073">
    <property type="entry name" value="AB_hydrolase_1"/>
</dbReference>
<dbReference type="GO" id="GO:0016740">
    <property type="term" value="F:transferase activity"/>
    <property type="evidence" value="ECO:0007669"/>
    <property type="project" value="UniProtKB-KW"/>
</dbReference>
<dbReference type="EMBL" id="LK391969">
    <property type="protein sequence ID" value="CEF27449.1"/>
    <property type="molecule type" value="Genomic_DNA"/>
</dbReference>
<sequence length="287" mass="32591">MYAEKAVVRVHGGHKVHTRFYPNPRSDSTVILVNGSLATSASFQPALRFLQPLFNVVLFDQPYSGQSRPHNPSLGMLGKEDEALILLDLIEHFRADHIMSFSWGAVSTLLALAQRPARIRRAVISSFSPMLNRDMMDYLVRGQECLAACDRHRIATLVNETIGEHLPPRFKRCNFRHISTLEVHEYAQMLHHIRQVLSLDADRYMQCVGNVDIPLLFLNGELDKYTTPADALYFADLARRSSYVTIRNTGHFLESEHQTAWEDVRAAVEHFLLPGEAEQARRLAMVG</sequence>